<reference evidence="1 2" key="1">
    <citation type="submission" date="2014-09" db="EMBL/GenBank/DDBJ databases">
        <title>Draft genome sequence of Streptomyces natalensis ATCC 27448, producer of the antifungal pimaricin.</title>
        <authorList>
            <person name="Mendes M.V."/>
            <person name="Beites T."/>
            <person name="Pires S."/>
            <person name="Santos C.L."/>
            <person name="Moradas-Ferreira P."/>
        </authorList>
    </citation>
    <scope>NUCLEOTIDE SEQUENCE [LARGE SCALE GENOMIC DNA]</scope>
    <source>
        <strain evidence="1 2">ATCC 27448</strain>
    </source>
</reference>
<keyword evidence="2" id="KW-1185">Reference proteome</keyword>
<dbReference type="EMBL" id="JRKI01000063">
    <property type="protein sequence ID" value="KIZ13316.1"/>
    <property type="molecule type" value="Genomic_DNA"/>
</dbReference>
<name>A0A0D7CBC8_9ACTN</name>
<comment type="caution">
    <text evidence="1">The sequence shown here is derived from an EMBL/GenBank/DDBJ whole genome shotgun (WGS) entry which is preliminary data.</text>
</comment>
<accession>A0A0D7CBC8</accession>
<organism evidence="1 2">
    <name type="scientific">Streptomyces natalensis ATCC 27448</name>
    <dbReference type="NCBI Taxonomy" id="1240678"/>
    <lineage>
        <taxon>Bacteria</taxon>
        <taxon>Bacillati</taxon>
        <taxon>Actinomycetota</taxon>
        <taxon>Actinomycetes</taxon>
        <taxon>Kitasatosporales</taxon>
        <taxon>Streptomycetaceae</taxon>
        <taxon>Streptomyces</taxon>
    </lineage>
</organism>
<gene>
    <name evidence="1" type="ORF">SNA_38315</name>
</gene>
<evidence type="ECO:0000313" key="1">
    <source>
        <dbReference type="EMBL" id="KIZ13316.1"/>
    </source>
</evidence>
<protein>
    <submittedName>
        <fullName evidence="1">Uncharacterized protein</fullName>
    </submittedName>
</protein>
<proteinExistence type="predicted"/>
<dbReference type="AlphaFoldDB" id="A0A0D7CBC8"/>
<dbReference type="Proteomes" id="UP000032458">
    <property type="component" value="Unassembled WGS sequence"/>
</dbReference>
<sequence>MWSGTHDGYFEETARMIAEELHRRRSRQRAKAVKYSREQVEQSRAIAHETEAAELERLAALGQIPLAEYKVRVADLEEDSEDGIGL</sequence>
<evidence type="ECO:0000313" key="2">
    <source>
        <dbReference type="Proteomes" id="UP000032458"/>
    </source>
</evidence>
<dbReference type="PATRIC" id="fig|1240678.4.peg.8163"/>